<name>A0A7L3NX27_9AVES</name>
<dbReference type="Pfam" id="PF14914">
    <property type="entry name" value="LRRC37AB_C"/>
    <property type="match status" value="1"/>
</dbReference>
<proteinExistence type="predicted"/>
<dbReference type="PANTHER" id="PTHR23045">
    <property type="entry name" value="LEUCINE-RICH REPEAT-CONTAINING PROTEIN 37A"/>
    <property type="match status" value="1"/>
</dbReference>
<feature type="region of interest" description="Disordered" evidence="1">
    <location>
        <begin position="1"/>
        <end position="50"/>
    </location>
</feature>
<protein>
    <submittedName>
        <fullName evidence="4">L37A2 protein</fullName>
    </submittedName>
</protein>
<dbReference type="Proteomes" id="UP000579904">
    <property type="component" value="Unassembled WGS sequence"/>
</dbReference>
<feature type="transmembrane region" description="Helical" evidence="2">
    <location>
        <begin position="251"/>
        <end position="271"/>
    </location>
</feature>
<dbReference type="EMBL" id="VZUB01052996">
    <property type="protein sequence ID" value="NXU81741.1"/>
    <property type="molecule type" value="Genomic_DNA"/>
</dbReference>
<feature type="domain" description="LRRC37A/B like protein 1 C-terminal" evidence="3">
    <location>
        <begin position="144"/>
        <end position="280"/>
    </location>
</feature>
<keyword evidence="2" id="KW-0812">Transmembrane</keyword>
<feature type="compositionally biased region" description="Basic and acidic residues" evidence="1">
    <location>
        <begin position="9"/>
        <end position="27"/>
    </location>
</feature>
<dbReference type="OrthoDB" id="9424710at2759"/>
<accession>A0A7L3NX27</accession>
<sequence length="294" mass="32205">SQSYSDTVEQTKKTHGMEDEEHVKDAEEAPAPGQDYLRTSKQGHNPSLYNRHQIFYQPFGNVNPEEEPTPTESRAEQRVNPAQQFGYNLLVNSSSPASTMQQARAGDEGSSAAVPPTTATNWKPQGEGFSFHNKPVSSDRVLGQGELFESQVDAHLHPLVPDEALRTFLAGMARALQVDCRLPQLQLPCTKLLSRTGQLIKLLSEKQNNQGASALTNQCLLGENFSIGMARDTGGKDAEERNPEHTSSDKLLLAVLVSFIIMVNLMGICLIEVCSQARAAASQPQSHSKSPPRW</sequence>
<feature type="compositionally biased region" description="Polar residues" evidence="1">
    <location>
        <begin position="37"/>
        <end position="50"/>
    </location>
</feature>
<dbReference type="InterPro" id="IPR029423">
    <property type="entry name" value="LRRC37AB_C"/>
</dbReference>
<feature type="non-terminal residue" evidence="4">
    <location>
        <position position="1"/>
    </location>
</feature>
<evidence type="ECO:0000259" key="3">
    <source>
        <dbReference type="Pfam" id="PF14914"/>
    </source>
</evidence>
<evidence type="ECO:0000256" key="2">
    <source>
        <dbReference type="SAM" id="Phobius"/>
    </source>
</evidence>
<gene>
    <name evidence="4" type="primary">Lrrc37a2</name>
    <name evidence="4" type="ORF">OREMEL_R13478</name>
</gene>
<dbReference type="AlphaFoldDB" id="A0A7L3NX27"/>
<feature type="non-terminal residue" evidence="4">
    <location>
        <position position="294"/>
    </location>
</feature>
<evidence type="ECO:0000256" key="1">
    <source>
        <dbReference type="SAM" id="MobiDB-lite"/>
    </source>
</evidence>
<keyword evidence="5" id="KW-1185">Reference proteome</keyword>
<comment type="caution">
    <text evidence="4">The sequence shown here is derived from an EMBL/GenBank/DDBJ whole genome shotgun (WGS) entry which is preliminary data.</text>
</comment>
<evidence type="ECO:0000313" key="4">
    <source>
        <dbReference type="EMBL" id="NXU81741.1"/>
    </source>
</evidence>
<organism evidence="4 5">
    <name type="scientific">Oreotrochilus melanogaster</name>
    <dbReference type="NCBI Taxonomy" id="689266"/>
    <lineage>
        <taxon>Eukaryota</taxon>
        <taxon>Metazoa</taxon>
        <taxon>Chordata</taxon>
        <taxon>Craniata</taxon>
        <taxon>Vertebrata</taxon>
        <taxon>Euteleostomi</taxon>
        <taxon>Archelosauria</taxon>
        <taxon>Archosauria</taxon>
        <taxon>Dinosauria</taxon>
        <taxon>Saurischia</taxon>
        <taxon>Theropoda</taxon>
        <taxon>Coelurosauria</taxon>
        <taxon>Aves</taxon>
        <taxon>Neognathae</taxon>
        <taxon>Neoaves</taxon>
        <taxon>Strisores</taxon>
        <taxon>Apodiformes</taxon>
        <taxon>Trochilidae</taxon>
        <taxon>Oreotrochilus</taxon>
    </lineage>
</organism>
<reference evidence="4 5" key="1">
    <citation type="submission" date="2019-09" db="EMBL/GenBank/DDBJ databases">
        <title>Bird 10,000 Genomes (B10K) Project - Family phase.</title>
        <authorList>
            <person name="Zhang G."/>
        </authorList>
    </citation>
    <scope>NUCLEOTIDE SEQUENCE [LARGE SCALE GENOMIC DNA]</scope>
    <source>
        <strain evidence="4">OUT-0002</strain>
    </source>
</reference>
<dbReference type="InterPro" id="IPR015753">
    <property type="entry name" value="LRRC37"/>
</dbReference>
<keyword evidence="2" id="KW-1133">Transmembrane helix</keyword>
<evidence type="ECO:0000313" key="5">
    <source>
        <dbReference type="Proteomes" id="UP000579904"/>
    </source>
</evidence>
<keyword evidence="2" id="KW-0472">Membrane</keyword>
<dbReference type="PANTHER" id="PTHR23045:SF9">
    <property type="entry name" value="LEUCINE RICH REPEAT CONTAINING 37A-RELATED"/>
    <property type="match status" value="1"/>
</dbReference>